<reference evidence="7 8" key="1">
    <citation type="submission" date="2019-03" db="EMBL/GenBank/DDBJ databases">
        <authorList>
            <person name="Dong K."/>
        </authorList>
    </citation>
    <scope>NUCLEOTIDE SEQUENCE [LARGE SCALE GENOMIC DNA]</scope>
    <source>
        <strain evidence="8">dk512</strain>
    </source>
</reference>
<name>A0ABX5SUR4_9MICO</name>
<keyword evidence="4" id="KW-0238">DNA-binding</keyword>
<evidence type="ECO:0000256" key="3">
    <source>
        <dbReference type="ARBA" id="ARBA00023015"/>
    </source>
</evidence>
<keyword evidence="3" id="KW-0805">Transcription regulation</keyword>
<dbReference type="InterPro" id="IPR015424">
    <property type="entry name" value="PyrdxlP-dep_Trfase"/>
</dbReference>
<dbReference type="RefSeq" id="WP_135068888.1">
    <property type="nucleotide sequence ID" value="NZ_CP038266.1"/>
</dbReference>
<dbReference type="InterPro" id="IPR015422">
    <property type="entry name" value="PyrdxlP-dep_Trfase_small"/>
</dbReference>
<dbReference type="SMART" id="SM00345">
    <property type="entry name" value="HTH_GNTR"/>
    <property type="match status" value="1"/>
</dbReference>
<organism evidence="7 8">
    <name type="scientific">Microbacterium wangchenii</name>
    <dbReference type="NCBI Taxonomy" id="2541726"/>
    <lineage>
        <taxon>Bacteria</taxon>
        <taxon>Bacillati</taxon>
        <taxon>Actinomycetota</taxon>
        <taxon>Actinomycetes</taxon>
        <taxon>Micrococcales</taxon>
        <taxon>Microbacteriaceae</taxon>
        <taxon>Microbacterium</taxon>
    </lineage>
</organism>
<keyword evidence="2" id="KW-0663">Pyridoxal phosphate</keyword>
<dbReference type="InterPro" id="IPR036388">
    <property type="entry name" value="WH-like_DNA-bd_sf"/>
</dbReference>
<dbReference type="PANTHER" id="PTHR46577">
    <property type="entry name" value="HTH-TYPE TRANSCRIPTIONAL REGULATORY PROTEIN GABR"/>
    <property type="match status" value="1"/>
</dbReference>
<feature type="domain" description="HTH gntR-type" evidence="6">
    <location>
        <begin position="16"/>
        <end position="84"/>
    </location>
</feature>
<evidence type="ECO:0000256" key="2">
    <source>
        <dbReference type="ARBA" id="ARBA00022898"/>
    </source>
</evidence>
<proteinExistence type="inferred from homology"/>
<keyword evidence="8" id="KW-1185">Reference proteome</keyword>
<dbReference type="GO" id="GO:0008483">
    <property type="term" value="F:transaminase activity"/>
    <property type="evidence" value="ECO:0007669"/>
    <property type="project" value="UniProtKB-KW"/>
</dbReference>
<evidence type="ECO:0000256" key="1">
    <source>
        <dbReference type="ARBA" id="ARBA00005384"/>
    </source>
</evidence>
<dbReference type="Pfam" id="PF00392">
    <property type="entry name" value="GntR"/>
    <property type="match status" value="1"/>
</dbReference>
<dbReference type="PROSITE" id="PS50949">
    <property type="entry name" value="HTH_GNTR"/>
    <property type="match status" value="1"/>
</dbReference>
<comment type="similarity">
    <text evidence="1">In the C-terminal section; belongs to the class-I pyridoxal-phosphate-dependent aminotransferase family.</text>
</comment>
<protein>
    <submittedName>
        <fullName evidence="7">Aminotransferase class I/II-fold pyridoxal phosphate-dependent enzyme</fullName>
    </submittedName>
</protein>
<dbReference type="InterPro" id="IPR051446">
    <property type="entry name" value="HTH_trans_reg/aminotransferase"/>
</dbReference>
<evidence type="ECO:0000313" key="7">
    <source>
        <dbReference type="EMBL" id="QBR89911.1"/>
    </source>
</evidence>
<dbReference type="PANTHER" id="PTHR46577:SF2">
    <property type="entry name" value="TRANSCRIPTIONAL REGULATORY PROTEIN"/>
    <property type="match status" value="1"/>
</dbReference>
<evidence type="ECO:0000256" key="4">
    <source>
        <dbReference type="ARBA" id="ARBA00023125"/>
    </source>
</evidence>
<dbReference type="EMBL" id="CP038266">
    <property type="protein sequence ID" value="QBR89911.1"/>
    <property type="molecule type" value="Genomic_DNA"/>
</dbReference>
<dbReference type="InterPro" id="IPR015421">
    <property type="entry name" value="PyrdxlP-dep_Trfase_major"/>
</dbReference>
<dbReference type="InterPro" id="IPR036390">
    <property type="entry name" value="WH_DNA-bd_sf"/>
</dbReference>
<evidence type="ECO:0000313" key="8">
    <source>
        <dbReference type="Proteomes" id="UP000295748"/>
    </source>
</evidence>
<dbReference type="Gene3D" id="3.90.1150.10">
    <property type="entry name" value="Aspartate Aminotransferase, domain 1"/>
    <property type="match status" value="1"/>
</dbReference>
<dbReference type="SUPFAM" id="SSF46785">
    <property type="entry name" value="Winged helix' DNA-binding domain"/>
    <property type="match status" value="1"/>
</dbReference>
<dbReference type="InterPro" id="IPR004839">
    <property type="entry name" value="Aminotransferase_I/II_large"/>
</dbReference>
<evidence type="ECO:0000256" key="5">
    <source>
        <dbReference type="ARBA" id="ARBA00023163"/>
    </source>
</evidence>
<dbReference type="CDD" id="cd00609">
    <property type="entry name" value="AAT_like"/>
    <property type="match status" value="1"/>
</dbReference>
<dbReference type="Proteomes" id="UP000295748">
    <property type="component" value="Chromosome"/>
</dbReference>
<dbReference type="InterPro" id="IPR000524">
    <property type="entry name" value="Tscrpt_reg_HTH_GntR"/>
</dbReference>
<evidence type="ECO:0000259" key="6">
    <source>
        <dbReference type="PROSITE" id="PS50949"/>
    </source>
</evidence>
<gene>
    <name evidence="7" type="ORF">E4K62_15190</name>
</gene>
<dbReference type="Pfam" id="PF00155">
    <property type="entry name" value="Aminotran_1_2"/>
    <property type="match status" value="1"/>
</dbReference>
<keyword evidence="7" id="KW-0808">Transferase</keyword>
<accession>A0ABX5SUR4</accession>
<dbReference type="Gene3D" id="1.10.10.10">
    <property type="entry name" value="Winged helix-like DNA-binding domain superfamily/Winged helix DNA-binding domain"/>
    <property type="match status" value="1"/>
</dbReference>
<keyword evidence="5" id="KW-0804">Transcription</keyword>
<keyword evidence="7" id="KW-0032">Aminotransferase</keyword>
<dbReference type="Gene3D" id="3.40.640.10">
    <property type="entry name" value="Type I PLP-dependent aspartate aminotransferase-like (Major domain)"/>
    <property type="match status" value="1"/>
</dbReference>
<sequence>MNDKDALDLLRSRMQRFDADSLVDAVLLTARSGDLTVGARLPTIATLARSLGLSNSTVSLAWKSLVQMGVIETNRRGGTHVARPVAATSYRARGQTDARFRYRLAAGYPDPALQPDLRRILHQVADRAEFPGYPGKDDISPGLREALLRRLGYEPEALLLDTEVIGALPRVLQAVSHRGASIGVSNPEFPLYPAIIRQLGMNPAAVTFTGRYDEVDLERVLRSGARAVLVQTRVHNPTGRRVPTENLAAIAELLRKFDATAIEIDHHGALEPESDVRLASLAPERVVALLSFAKEIHPDVRVAAIAGPRAVLERVSAWRAGGEWVSSINRAVLEACLSDPEVATIVAHARDEYARRRMLFRDRFASAGLTIASDAGINLWIPVRDEKEALLHLAVDGIAAARGSAFAIGRAMTTPHLHASLGTMGADSDFLSERFLRAALATPSSVY</sequence>
<dbReference type="SUPFAM" id="SSF53383">
    <property type="entry name" value="PLP-dependent transferases"/>
    <property type="match status" value="1"/>
</dbReference>